<dbReference type="PANTHER" id="PTHR33507">
    <property type="entry name" value="INNER MEMBRANE PROTEIN YBBJ"/>
    <property type="match status" value="1"/>
</dbReference>
<dbReference type="EMBL" id="LSZO01000184">
    <property type="protein sequence ID" value="KXU36332.1"/>
    <property type="molecule type" value="Genomic_DNA"/>
</dbReference>
<dbReference type="AlphaFoldDB" id="A0A139SP86"/>
<name>A0A139SP86_9GAMM</name>
<keyword evidence="3 4" id="KW-0472">Membrane</keyword>
<keyword evidence="7" id="KW-1185">Reference proteome</keyword>
<dbReference type="GO" id="GO:0005886">
    <property type="term" value="C:plasma membrane"/>
    <property type="evidence" value="ECO:0007669"/>
    <property type="project" value="TreeGrafter"/>
</dbReference>
<evidence type="ECO:0000259" key="5">
    <source>
        <dbReference type="Pfam" id="PF01957"/>
    </source>
</evidence>
<keyword evidence="1 4" id="KW-0812">Transmembrane</keyword>
<evidence type="ECO:0000313" key="6">
    <source>
        <dbReference type="EMBL" id="KXU36332.1"/>
    </source>
</evidence>
<evidence type="ECO:0000256" key="4">
    <source>
        <dbReference type="SAM" id="Phobius"/>
    </source>
</evidence>
<evidence type="ECO:0000313" key="7">
    <source>
        <dbReference type="Proteomes" id="UP000072660"/>
    </source>
</evidence>
<protein>
    <recommendedName>
        <fullName evidence="5">NfeD-like C-terminal domain-containing protein</fullName>
    </recommendedName>
</protein>
<reference evidence="6 7" key="1">
    <citation type="submission" date="2016-02" db="EMBL/GenBank/DDBJ databases">
        <authorList>
            <person name="Wen L."/>
            <person name="He K."/>
            <person name="Yang H."/>
        </authorList>
    </citation>
    <scope>NUCLEOTIDE SEQUENCE [LARGE SCALE GENOMIC DNA]</scope>
    <source>
        <strain evidence="6 7">CV58</strain>
    </source>
</reference>
<dbReference type="InterPro" id="IPR002810">
    <property type="entry name" value="NfeD-like_C"/>
</dbReference>
<dbReference type="Proteomes" id="UP000072660">
    <property type="component" value="Unassembled WGS sequence"/>
</dbReference>
<feature type="transmembrane region" description="Helical" evidence="4">
    <location>
        <begin position="36"/>
        <end position="67"/>
    </location>
</feature>
<evidence type="ECO:0000256" key="1">
    <source>
        <dbReference type="ARBA" id="ARBA00022692"/>
    </source>
</evidence>
<sequence>MRMDVTIWAAAALLLMAAETIIPGAFLLWMGIAAGVVFVIVLLIPGIPVLAQVAAFVVLSFITILLYRKFIRGRERKSDHPTLNRRAAQHVGKIVALEQAIIGGRGRVKIGDAFWVVQGPDLALGSRVRITGSDGVNLSVEADTPSA</sequence>
<evidence type="ECO:0000256" key="2">
    <source>
        <dbReference type="ARBA" id="ARBA00022989"/>
    </source>
</evidence>
<accession>A0A139SP86</accession>
<organism evidence="6 7">
    <name type="scientific">Ventosimonas gracilis</name>
    <dbReference type="NCBI Taxonomy" id="1680762"/>
    <lineage>
        <taxon>Bacteria</taxon>
        <taxon>Pseudomonadati</taxon>
        <taxon>Pseudomonadota</taxon>
        <taxon>Gammaproteobacteria</taxon>
        <taxon>Pseudomonadales</taxon>
        <taxon>Ventosimonadaceae</taxon>
        <taxon>Ventosimonas</taxon>
    </lineage>
</organism>
<comment type="caution">
    <text evidence="6">The sequence shown here is derived from an EMBL/GenBank/DDBJ whole genome shotgun (WGS) entry which is preliminary data.</text>
</comment>
<keyword evidence="2 4" id="KW-1133">Transmembrane helix</keyword>
<dbReference type="PANTHER" id="PTHR33507:SF3">
    <property type="entry name" value="INNER MEMBRANE PROTEIN YBBJ"/>
    <property type="match status" value="1"/>
</dbReference>
<gene>
    <name evidence="6" type="ORF">AXE65_05355</name>
</gene>
<dbReference type="OrthoDB" id="9810336at2"/>
<proteinExistence type="predicted"/>
<evidence type="ECO:0000256" key="3">
    <source>
        <dbReference type="ARBA" id="ARBA00023136"/>
    </source>
</evidence>
<dbReference type="Pfam" id="PF01957">
    <property type="entry name" value="NfeD"/>
    <property type="match status" value="1"/>
</dbReference>
<feature type="domain" description="NfeD-like C-terminal" evidence="5">
    <location>
        <begin position="89"/>
        <end position="141"/>
    </location>
</feature>
<dbReference type="InterPro" id="IPR052165">
    <property type="entry name" value="Membrane_assoc_protease"/>
</dbReference>